<organism evidence="2 3">
    <name type="scientific">Streptosporangium canum</name>
    <dbReference type="NCBI Taxonomy" id="324952"/>
    <lineage>
        <taxon>Bacteria</taxon>
        <taxon>Bacillati</taxon>
        <taxon>Actinomycetota</taxon>
        <taxon>Actinomycetes</taxon>
        <taxon>Streptosporangiales</taxon>
        <taxon>Streptosporangiaceae</taxon>
        <taxon>Streptosporangium</taxon>
    </lineage>
</organism>
<gene>
    <name evidence="2" type="ORF">SAMN05216275_12754</name>
</gene>
<keyword evidence="1" id="KW-1133">Transmembrane helix</keyword>
<dbReference type="EMBL" id="FOQY01000027">
    <property type="protein sequence ID" value="SFK51380.1"/>
    <property type="molecule type" value="Genomic_DNA"/>
</dbReference>
<keyword evidence="1" id="KW-0812">Transmembrane</keyword>
<proteinExistence type="predicted"/>
<name>A0A1I4A594_9ACTN</name>
<dbReference type="AlphaFoldDB" id="A0A1I4A594"/>
<keyword evidence="1" id="KW-0472">Membrane</keyword>
<evidence type="ECO:0000313" key="2">
    <source>
        <dbReference type="EMBL" id="SFK51380.1"/>
    </source>
</evidence>
<protein>
    <submittedName>
        <fullName evidence="2">Uncharacterized protein</fullName>
    </submittedName>
</protein>
<evidence type="ECO:0000313" key="3">
    <source>
        <dbReference type="Proteomes" id="UP000199111"/>
    </source>
</evidence>
<feature type="transmembrane region" description="Helical" evidence="1">
    <location>
        <begin position="6"/>
        <end position="28"/>
    </location>
</feature>
<feature type="transmembrane region" description="Helical" evidence="1">
    <location>
        <begin position="49"/>
        <end position="69"/>
    </location>
</feature>
<evidence type="ECO:0000256" key="1">
    <source>
        <dbReference type="SAM" id="Phobius"/>
    </source>
</evidence>
<keyword evidence="3" id="KW-1185">Reference proteome</keyword>
<accession>A0A1I4A594</accession>
<dbReference type="Proteomes" id="UP000199111">
    <property type="component" value="Unassembled WGS sequence"/>
</dbReference>
<sequence>MSSTLAIGQAFLLTMGCGNAALGLYALLAGRLPRLPVVGRDRLDPRRYGAGQILMSTFAFSIVLSQVLMDRAPDFSMVLIMAGLGFFLGGIWLTVPTEGSQRSF</sequence>
<reference evidence="3" key="1">
    <citation type="submission" date="2016-10" db="EMBL/GenBank/DDBJ databases">
        <authorList>
            <person name="Varghese N."/>
            <person name="Submissions S."/>
        </authorList>
    </citation>
    <scope>NUCLEOTIDE SEQUENCE [LARGE SCALE GENOMIC DNA]</scope>
    <source>
        <strain evidence="3">CGMCC 4.2126</strain>
    </source>
</reference>
<feature type="transmembrane region" description="Helical" evidence="1">
    <location>
        <begin position="75"/>
        <end position="95"/>
    </location>
</feature>